<evidence type="ECO:0000256" key="1">
    <source>
        <dbReference type="ARBA" id="ARBA00022801"/>
    </source>
</evidence>
<evidence type="ECO:0000259" key="8">
    <source>
        <dbReference type="Pfam" id="PF03061"/>
    </source>
</evidence>
<feature type="domain" description="Thioesterase" evidence="8">
    <location>
        <begin position="48"/>
        <end position="120"/>
    </location>
</feature>
<evidence type="ECO:0000313" key="12">
    <source>
        <dbReference type="Proteomes" id="UP001281217"/>
    </source>
</evidence>
<reference evidence="10 11" key="1">
    <citation type="submission" date="2016-10" db="EMBL/GenBank/DDBJ databases">
        <authorList>
            <person name="de Groot N.N."/>
        </authorList>
    </citation>
    <scope>NUCLEOTIDE SEQUENCE [LARGE SCALE GENOMIC DNA]</scope>
    <source>
        <strain evidence="10 11">JCM 18415</strain>
    </source>
</reference>
<keyword evidence="12" id="KW-1185">Reference proteome</keyword>
<comment type="catalytic activity">
    <reaction evidence="3">
        <text>a long-chain fatty acyl-CoA + H2O = a long-chain fatty acid + CoA + H(+)</text>
        <dbReference type="Rhea" id="RHEA:67680"/>
        <dbReference type="ChEBI" id="CHEBI:15377"/>
        <dbReference type="ChEBI" id="CHEBI:15378"/>
        <dbReference type="ChEBI" id="CHEBI:57287"/>
        <dbReference type="ChEBI" id="CHEBI:57560"/>
        <dbReference type="ChEBI" id="CHEBI:83139"/>
    </reaction>
</comment>
<comment type="similarity">
    <text evidence="4">Belongs to the YigI thioesterase family.</text>
</comment>
<dbReference type="PANTHER" id="PTHR43240:SF20">
    <property type="entry name" value="MEDIUM_LONG-CHAIN ACYL-COA THIOESTERASE YIGI"/>
    <property type="match status" value="1"/>
</dbReference>
<dbReference type="EMBL" id="JAVRDO010000005">
    <property type="protein sequence ID" value="MDX9687958.1"/>
    <property type="molecule type" value="Genomic_DNA"/>
</dbReference>
<evidence type="ECO:0000313" key="10">
    <source>
        <dbReference type="EMBL" id="SFQ86888.1"/>
    </source>
</evidence>
<dbReference type="EMBL" id="FOYD01000010">
    <property type="protein sequence ID" value="SFQ86888.1"/>
    <property type="molecule type" value="Genomic_DNA"/>
</dbReference>
<organism evidence="10 11">
    <name type="scientific">Halopseudomonas formosensis</name>
    <dbReference type="NCBI Taxonomy" id="1002526"/>
    <lineage>
        <taxon>Bacteria</taxon>
        <taxon>Pseudomonadati</taxon>
        <taxon>Pseudomonadota</taxon>
        <taxon>Gammaproteobacteria</taxon>
        <taxon>Pseudomonadales</taxon>
        <taxon>Pseudomonadaceae</taxon>
        <taxon>Halopseudomonas</taxon>
    </lineage>
</organism>
<evidence type="ECO:0000256" key="4">
    <source>
        <dbReference type="ARBA" id="ARBA00038381"/>
    </source>
</evidence>
<dbReference type="InterPro" id="IPR029069">
    <property type="entry name" value="HotDog_dom_sf"/>
</dbReference>
<dbReference type="SUPFAM" id="SSF54637">
    <property type="entry name" value="Thioesterase/thiol ester dehydrase-isomerase"/>
    <property type="match status" value="1"/>
</dbReference>
<protein>
    <recommendedName>
        <fullName evidence="6">Medium/long-chain acyl-CoA thioesterase YigI</fullName>
        <ecNumber evidence="5">3.1.2.20</ecNumber>
    </recommendedName>
</protein>
<dbReference type="AlphaFoldDB" id="A0A1I6C126"/>
<accession>A0A1I6C126</accession>
<evidence type="ECO:0000256" key="2">
    <source>
        <dbReference type="ARBA" id="ARBA00035880"/>
    </source>
</evidence>
<reference evidence="9" key="3">
    <citation type="submission" date="2024-05" db="EMBL/GenBank/DDBJ databases">
        <authorList>
            <person name="de Witt J."/>
        </authorList>
    </citation>
    <scope>NUCLEOTIDE SEQUENCE</scope>
    <source>
        <strain evidence="9">FZJ</strain>
    </source>
</reference>
<name>A0A1I6C126_9GAMM</name>
<evidence type="ECO:0000256" key="6">
    <source>
        <dbReference type="ARBA" id="ARBA00040062"/>
    </source>
</evidence>
<evidence type="ECO:0000313" key="11">
    <source>
        <dbReference type="Proteomes" id="UP000242815"/>
    </source>
</evidence>
<reference evidence="12" key="2">
    <citation type="submission" date="2023-07" db="EMBL/GenBank/DDBJ databases">
        <authorList>
            <person name="de Witt J."/>
        </authorList>
    </citation>
    <scope>NUCLEOTIDE SEQUENCE [LARGE SCALE GENOMIC DNA]</scope>
    <source>
        <strain evidence="12">FZJ</strain>
    </source>
</reference>
<proteinExistence type="inferred from homology"/>
<keyword evidence="1 9" id="KW-0378">Hydrolase</keyword>
<sequence length="133" mass="14246">MSEHPKTRDIRLNRMSPFTEALGLELVNLDREGCSMRLEIGPQHFNAGGRVHGGVTFSLLDSAMGAAVYAHLAPDEMTATIECKVNYTLAITGGVLACRARVVHVGTKTMVVDAEVHQDGVLAAKALGTFARI</sequence>
<dbReference type="PANTHER" id="PTHR43240">
    <property type="entry name" value="1,4-DIHYDROXY-2-NAPHTHOYL-COA THIOESTERASE 1"/>
    <property type="match status" value="1"/>
</dbReference>
<evidence type="ECO:0000256" key="3">
    <source>
        <dbReference type="ARBA" id="ARBA00036002"/>
    </source>
</evidence>
<dbReference type="RefSeq" id="WP_090540193.1">
    <property type="nucleotide sequence ID" value="NZ_FOYD01000010.1"/>
</dbReference>
<dbReference type="OrthoDB" id="4565299at2"/>
<comment type="catalytic activity">
    <reaction evidence="2">
        <text>a fatty acyl-CoA + H2O = a fatty acid + CoA + H(+)</text>
        <dbReference type="Rhea" id="RHEA:16781"/>
        <dbReference type="ChEBI" id="CHEBI:15377"/>
        <dbReference type="ChEBI" id="CHEBI:15378"/>
        <dbReference type="ChEBI" id="CHEBI:28868"/>
        <dbReference type="ChEBI" id="CHEBI:57287"/>
        <dbReference type="ChEBI" id="CHEBI:77636"/>
        <dbReference type="EC" id="3.1.2.20"/>
    </reaction>
</comment>
<dbReference type="CDD" id="cd03443">
    <property type="entry name" value="PaaI_thioesterase"/>
    <property type="match status" value="1"/>
</dbReference>
<dbReference type="Proteomes" id="UP000242815">
    <property type="component" value="Unassembled WGS sequence"/>
</dbReference>
<evidence type="ECO:0000256" key="7">
    <source>
        <dbReference type="ARBA" id="ARBA00048062"/>
    </source>
</evidence>
<dbReference type="Proteomes" id="UP001281217">
    <property type="component" value="Unassembled WGS sequence"/>
</dbReference>
<gene>
    <name evidence="9" type="ORF">RED13_002401</name>
    <name evidence="10" type="ORF">SAMN05216578_11049</name>
</gene>
<dbReference type="Pfam" id="PF03061">
    <property type="entry name" value="4HBT"/>
    <property type="match status" value="1"/>
</dbReference>
<dbReference type="GO" id="GO:0047617">
    <property type="term" value="F:fatty acyl-CoA hydrolase activity"/>
    <property type="evidence" value="ECO:0007669"/>
    <property type="project" value="UniProtKB-EC"/>
</dbReference>
<evidence type="ECO:0000256" key="5">
    <source>
        <dbReference type="ARBA" id="ARBA00038894"/>
    </source>
</evidence>
<evidence type="ECO:0000313" key="9">
    <source>
        <dbReference type="EMBL" id="MDX9687958.1"/>
    </source>
</evidence>
<dbReference type="InterPro" id="IPR003736">
    <property type="entry name" value="PAAI_dom"/>
</dbReference>
<dbReference type="NCBIfam" id="TIGR00369">
    <property type="entry name" value="unchar_dom_1"/>
    <property type="match status" value="1"/>
</dbReference>
<dbReference type="Gene3D" id="3.10.129.10">
    <property type="entry name" value="Hotdog Thioesterase"/>
    <property type="match status" value="1"/>
</dbReference>
<dbReference type="STRING" id="1002526.SAMN05216578_11049"/>
<dbReference type="InterPro" id="IPR006683">
    <property type="entry name" value="Thioestr_dom"/>
</dbReference>
<comment type="catalytic activity">
    <reaction evidence="7">
        <text>a medium-chain fatty acyl-CoA + H2O = a medium-chain fatty acid + CoA + H(+)</text>
        <dbReference type="Rhea" id="RHEA:68184"/>
        <dbReference type="ChEBI" id="CHEBI:15377"/>
        <dbReference type="ChEBI" id="CHEBI:15378"/>
        <dbReference type="ChEBI" id="CHEBI:57287"/>
        <dbReference type="ChEBI" id="CHEBI:59558"/>
        <dbReference type="ChEBI" id="CHEBI:90546"/>
    </reaction>
</comment>
<dbReference type="EC" id="3.1.2.20" evidence="5"/>